<keyword evidence="3" id="KW-1185">Reference proteome</keyword>
<organism evidence="2 3">
    <name type="scientific">Favolaschia claudopus</name>
    <dbReference type="NCBI Taxonomy" id="2862362"/>
    <lineage>
        <taxon>Eukaryota</taxon>
        <taxon>Fungi</taxon>
        <taxon>Dikarya</taxon>
        <taxon>Basidiomycota</taxon>
        <taxon>Agaricomycotina</taxon>
        <taxon>Agaricomycetes</taxon>
        <taxon>Agaricomycetidae</taxon>
        <taxon>Agaricales</taxon>
        <taxon>Marasmiineae</taxon>
        <taxon>Mycenaceae</taxon>
        <taxon>Favolaschia</taxon>
    </lineage>
</organism>
<feature type="non-terminal residue" evidence="2">
    <location>
        <position position="1"/>
    </location>
</feature>
<reference evidence="2 3" key="1">
    <citation type="journal article" date="2024" name="J Genomics">
        <title>Draft genome sequencing and assembly of Favolaschia claudopus CIRM-BRFM 2984 isolated from oak limbs.</title>
        <authorList>
            <person name="Navarro D."/>
            <person name="Drula E."/>
            <person name="Chaduli D."/>
            <person name="Cazenave R."/>
            <person name="Ahrendt S."/>
            <person name="Wang J."/>
            <person name="Lipzen A."/>
            <person name="Daum C."/>
            <person name="Barry K."/>
            <person name="Grigoriev I.V."/>
            <person name="Favel A."/>
            <person name="Rosso M.N."/>
            <person name="Martin F."/>
        </authorList>
    </citation>
    <scope>NUCLEOTIDE SEQUENCE [LARGE SCALE GENOMIC DNA]</scope>
    <source>
        <strain evidence="2 3">CIRM-BRFM 2984</strain>
    </source>
</reference>
<dbReference type="EMBL" id="JAWWNJ010000007">
    <property type="protein sequence ID" value="KAK7052525.1"/>
    <property type="molecule type" value="Genomic_DNA"/>
</dbReference>
<feature type="non-terminal residue" evidence="2">
    <location>
        <position position="239"/>
    </location>
</feature>
<evidence type="ECO:0000313" key="2">
    <source>
        <dbReference type="EMBL" id="KAK7052525.1"/>
    </source>
</evidence>
<evidence type="ECO:0000256" key="1">
    <source>
        <dbReference type="SAM" id="MobiDB-lite"/>
    </source>
</evidence>
<evidence type="ECO:0000313" key="3">
    <source>
        <dbReference type="Proteomes" id="UP001362999"/>
    </source>
</evidence>
<feature type="region of interest" description="Disordered" evidence="1">
    <location>
        <begin position="74"/>
        <end position="93"/>
    </location>
</feature>
<feature type="compositionally biased region" description="Pro residues" evidence="1">
    <location>
        <begin position="79"/>
        <end position="91"/>
    </location>
</feature>
<proteinExistence type="predicted"/>
<gene>
    <name evidence="2" type="ORF">R3P38DRAFT_3595575</name>
</gene>
<dbReference type="Proteomes" id="UP001362999">
    <property type="component" value="Unassembled WGS sequence"/>
</dbReference>
<feature type="region of interest" description="Disordered" evidence="1">
    <location>
        <begin position="22"/>
        <end position="53"/>
    </location>
</feature>
<protein>
    <submittedName>
        <fullName evidence="2">Uncharacterized protein</fullName>
    </submittedName>
</protein>
<feature type="compositionally biased region" description="Polar residues" evidence="1">
    <location>
        <begin position="33"/>
        <end position="43"/>
    </location>
</feature>
<name>A0AAW0DIR5_9AGAR</name>
<comment type="caution">
    <text evidence="2">The sequence shown here is derived from an EMBL/GenBank/DDBJ whole genome shotgun (WGS) entry which is preliminary data.</text>
</comment>
<accession>A0AAW0DIR5</accession>
<sequence length="239" mass="26053">PSPPLLSNESAASLLLDSLPAQTQPGLRITPRSPFTRNGVTSTHRQRSKRLVSRAEQGLPPLLIREFHAHSHLSQPLPASAPPPTSAPAPSPLLLSTESAAHRFSEIPHSILFPVFQTPAPRPNTDPRANTVPSSLTARLPSVTTPLRRSAWEYCLREYPDRSFVNSLLHIIDHGCDIGFIGDRTIYQTSTNLRSAFEHPDAVSDTISTQLSAGRLAGPYIEPPFPHSRISPLGVAVRK</sequence>
<dbReference type="AlphaFoldDB" id="A0AAW0DIR5"/>